<comment type="caution">
    <text evidence="2">The sequence shown here is derived from an EMBL/GenBank/DDBJ whole genome shotgun (WGS) entry which is preliminary data.</text>
</comment>
<evidence type="ECO:0000256" key="1">
    <source>
        <dbReference type="SAM" id="SignalP"/>
    </source>
</evidence>
<feature type="chain" id="PRO_5042869995" evidence="1">
    <location>
        <begin position="26"/>
        <end position="237"/>
    </location>
</feature>
<feature type="signal peptide" evidence="1">
    <location>
        <begin position="1"/>
        <end position="25"/>
    </location>
</feature>
<name>A0AAN8Q5X2_9TELE</name>
<protein>
    <submittedName>
        <fullName evidence="2">Uncharacterized protein</fullName>
    </submittedName>
</protein>
<reference evidence="2 3" key="1">
    <citation type="submission" date="2021-04" db="EMBL/GenBank/DDBJ databases">
        <authorList>
            <person name="De Guttry C."/>
            <person name="Zahm M."/>
            <person name="Klopp C."/>
            <person name="Cabau C."/>
            <person name="Louis A."/>
            <person name="Berthelot C."/>
            <person name="Parey E."/>
            <person name="Roest Crollius H."/>
            <person name="Montfort J."/>
            <person name="Robinson-Rechavi M."/>
            <person name="Bucao C."/>
            <person name="Bouchez O."/>
            <person name="Gislard M."/>
            <person name="Lluch J."/>
            <person name="Milhes M."/>
            <person name="Lampietro C."/>
            <person name="Lopez Roques C."/>
            <person name="Donnadieu C."/>
            <person name="Braasch I."/>
            <person name="Desvignes T."/>
            <person name="Postlethwait J."/>
            <person name="Bobe J."/>
            <person name="Wedekind C."/>
            <person name="Guiguen Y."/>
        </authorList>
    </citation>
    <scope>NUCLEOTIDE SEQUENCE [LARGE SCALE GENOMIC DNA]</scope>
    <source>
        <strain evidence="2">Cs_M1</strain>
        <tissue evidence="2">Blood</tissue>
    </source>
</reference>
<dbReference type="Proteomes" id="UP001356427">
    <property type="component" value="Unassembled WGS sequence"/>
</dbReference>
<keyword evidence="1" id="KW-0732">Signal</keyword>
<accession>A0AAN8Q5X2</accession>
<dbReference type="AlphaFoldDB" id="A0AAN8Q5X2"/>
<dbReference type="EMBL" id="JAGTTL010000038">
    <property type="protein sequence ID" value="KAK6292355.1"/>
    <property type="molecule type" value="Genomic_DNA"/>
</dbReference>
<keyword evidence="3" id="KW-1185">Reference proteome</keyword>
<evidence type="ECO:0000313" key="3">
    <source>
        <dbReference type="Proteomes" id="UP001356427"/>
    </source>
</evidence>
<evidence type="ECO:0000313" key="2">
    <source>
        <dbReference type="EMBL" id="KAK6292355.1"/>
    </source>
</evidence>
<proteinExistence type="predicted"/>
<gene>
    <name evidence="2" type="ORF">J4Q44_G00369390</name>
</gene>
<sequence length="237" mass="26513">MRRRRCGFFMVLSLLLQLGIVDVLSGDHDRYMTRTGGGRRWSDHPVLVYRHVDQDGQERSLGLETPVWQRGGDRDSLHAMVNILHAQHQARLDSFSRDMDSLQAQTQARVDSLQAQTQARVDSLQAQTQARVDSLLTQSAQTHVRLDKLMPAALLESGFRQASRGHGAVSLLAQPEQEVRVENAPVSARHIVTVSEGGGWRKRPRLKLLDPRVGEAWLGPDGPDVPLSVMDDKDHLL</sequence>
<organism evidence="2 3">
    <name type="scientific">Coregonus suidteri</name>
    <dbReference type="NCBI Taxonomy" id="861788"/>
    <lineage>
        <taxon>Eukaryota</taxon>
        <taxon>Metazoa</taxon>
        <taxon>Chordata</taxon>
        <taxon>Craniata</taxon>
        <taxon>Vertebrata</taxon>
        <taxon>Euteleostomi</taxon>
        <taxon>Actinopterygii</taxon>
        <taxon>Neopterygii</taxon>
        <taxon>Teleostei</taxon>
        <taxon>Protacanthopterygii</taxon>
        <taxon>Salmoniformes</taxon>
        <taxon>Salmonidae</taxon>
        <taxon>Coregoninae</taxon>
        <taxon>Coregonus</taxon>
    </lineage>
</organism>